<dbReference type="RefSeq" id="WP_341696593.1">
    <property type="nucleotide sequence ID" value="NZ_JBBYHR010000004.1"/>
</dbReference>
<dbReference type="EMBL" id="JBBYHR010000004">
    <property type="protein sequence ID" value="MEL1244275.1"/>
    <property type="molecule type" value="Genomic_DNA"/>
</dbReference>
<keyword evidence="3" id="KW-0443">Lipid metabolism</keyword>
<dbReference type="Proteomes" id="UP001464555">
    <property type="component" value="Unassembled WGS sequence"/>
</dbReference>
<evidence type="ECO:0000256" key="3">
    <source>
        <dbReference type="ARBA" id="ARBA00023098"/>
    </source>
</evidence>
<keyword evidence="5" id="KW-1185">Reference proteome</keyword>
<dbReference type="PANTHER" id="PTHR38764:SF1">
    <property type="entry name" value="ACYL CARRIER PROTEIN PHOSPHODIESTERASE"/>
    <property type="match status" value="1"/>
</dbReference>
<dbReference type="PANTHER" id="PTHR38764">
    <property type="entry name" value="ACYL CARRIER PROTEIN PHOSPHODIESTERASE"/>
    <property type="match status" value="1"/>
</dbReference>
<dbReference type="InterPro" id="IPR007431">
    <property type="entry name" value="ACP_PD"/>
</dbReference>
<dbReference type="PIRSF" id="PIRSF011489">
    <property type="entry name" value="DUF479"/>
    <property type="match status" value="1"/>
</dbReference>
<protein>
    <submittedName>
        <fullName evidence="4">Acyl carrier protein phosphodiesterase</fullName>
    </submittedName>
</protein>
<proteinExistence type="predicted"/>
<keyword evidence="1" id="KW-0444">Lipid biosynthesis</keyword>
<evidence type="ECO:0000256" key="1">
    <source>
        <dbReference type="ARBA" id="ARBA00022516"/>
    </source>
</evidence>
<sequence length="193" mass="22658">MNFLAHIYLSGENDLIKIGNFIADGIHGKPDDFPPDVRKGIIVHRAIDTYTDAHPIFRQGTKRLHAAYHHYAGVIMDIFYDHFLAKNWKEYSTEPLHKFTAAFYKSLEDNYDILTERAKGMMPHMIQYDWLGSYATTEGIARILTQMDHRTKNSSGMGKSIKELLEFYDDYEKEFREFFIDMQHHVKEKLAEF</sequence>
<keyword evidence="2" id="KW-0378">Hydrolase</keyword>
<dbReference type="Pfam" id="PF04336">
    <property type="entry name" value="ACP_PD"/>
    <property type="match status" value="1"/>
</dbReference>
<comment type="caution">
    <text evidence="4">The sequence shown here is derived from an EMBL/GenBank/DDBJ whole genome shotgun (WGS) entry which is preliminary data.</text>
</comment>
<name>A0ABU9HVT7_9FLAO</name>
<evidence type="ECO:0000313" key="5">
    <source>
        <dbReference type="Proteomes" id="UP001464555"/>
    </source>
</evidence>
<evidence type="ECO:0000256" key="2">
    <source>
        <dbReference type="ARBA" id="ARBA00022801"/>
    </source>
</evidence>
<reference evidence="4 5" key="1">
    <citation type="submission" date="2024-04" db="EMBL/GenBank/DDBJ databases">
        <title>Flavobacterium sp. DGU11 16S ribosomal RNA gene Genome sequencing and assembly.</title>
        <authorList>
            <person name="Park S."/>
        </authorList>
    </citation>
    <scope>NUCLEOTIDE SEQUENCE [LARGE SCALE GENOMIC DNA]</scope>
    <source>
        <strain evidence="4 5">DGU11</strain>
    </source>
</reference>
<gene>
    <name evidence="4" type="ORF">AAEO56_08400</name>
</gene>
<accession>A0ABU9HVT7</accession>
<evidence type="ECO:0000313" key="4">
    <source>
        <dbReference type="EMBL" id="MEL1244275.1"/>
    </source>
</evidence>
<organism evidence="4 5">
    <name type="scientific">Flavobacterium arundinis</name>
    <dbReference type="NCBI Taxonomy" id="3139143"/>
    <lineage>
        <taxon>Bacteria</taxon>
        <taxon>Pseudomonadati</taxon>
        <taxon>Bacteroidota</taxon>
        <taxon>Flavobacteriia</taxon>
        <taxon>Flavobacteriales</taxon>
        <taxon>Flavobacteriaceae</taxon>
        <taxon>Flavobacterium</taxon>
    </lineage>
</organism>